<reference evidence="4" key="1">
    <citation type="submission" date="2020-08" db="EMBL/GenBank/DDBJ databases">
        <title>Genome public.</title>
        <authorList>
            <person name="Liu C."/>
            <person name="Sun Q."/>
        </authorList>
    </citation>
    <scope>NUCLEOTIDE SEQUENCE</scope>
    <source>
        <strain evidence="4">NSJ-12</strain>
    </source>
</reference>
<gene>
    <name evidence="4" type="ORF">H8718_01445</name>
</gene>
<comment type="similarity">
    <text evidence="1">Belongs to the V-ATPase F subunit family.</text>
</comment>
<keyword evidence="5" id="KW-1185">Reference proteome</keyword>
<evidence type="ECO:0000256" key="1">
    <source>
        <dbReference type="ARBA" id="ARBA00010148"/>
    </source>
</evidence>
<dbReference type="AlphaFoldDB" id="A0A926EGK8"/>
<dbReference type="RefSeq" id="WP_249331259.1">
    <property type="nucleotide sequence ID" value="NZ_JACRSY010000002.1"/>
</dbReference>
<dbReference type="InterPro" id="IPR036906">
    <property type="entry name" value="ATPase_V1_fsu_sf"/>
</dbReference>
<protein>
    <submittedName>
        <fullName evidence="4">V-type ATP synthase subunit F</fullName>
    </submittedName>
</protein>
<sequence length="102" mass="11661">MKSFLISDNRDTWVGMRLAGINGIIIHEKDELLEALNAARKDEEIGLIIMTEKIVDLAKDEIMEFKLKVARPLIIEIPDRHGTMRSENAITNYIRESVGIRI</sequence>
<dbReference type="SUPFAM" id="SSF159468">
    <property type="entry name" value="AtpF-like"/>
    <property type="match status" value="1"/>
</dbReference>
<name>A0A926EGK8_9FIRM</name>
<keyword evidence="3" id="KW-0406">Ion transport</keyword>
<evidence type="ECO:0000256" key="3">
    <source>
        <dbReference type="ARBA" id="ARBA00023065"/>
    </source>
</evidence>
<evidence type="ECO:0000313" key="4">
    <source>
        <dbReference type="EMBL" id="MBC8578205.1"/>
    </source>
</evidence>
<dbReference type="Proteomes" id="UP000655830">
    <property type="component" value="Unassembled WGS sequence"/>
</dbReference>
<keyword evidence="2" id="KW-0813">Transport</keyword>
<evidence type="ECO:0000313" key="5">
    <source>
        <dbReference type="Proteomes" id="UP000655830"/>
    </source>
</evidence>
<accession>A0A926EGK8</accession>
<organism evidence="4 5">
    <name type="scientific">Zhenhengia yiwuensis</name>
    <dbReference type="NCBI Taxonomy" id="2763666"/>
    <lineage>
        <taxon>Bacteria</taxon>
        <taxon>Bacillati</taxon>
        <taxon>Bacillota</taxon>
        <taxon>Clostridia</taxon>
        <taxon>Lachnospirales</taxon>
        <taxon>Lachnospiraceae</taxon>
        <taxon>Zhenhengia</taxon>
    </lineage>
</organism>
<dbReference type="EMBL" id="JACRSY010000002">
    <property type="protein sequence ID" value="MBC8578205.1"/>
    <property type="molecule type" value="Genomic_DNA"/>
</dbReference>
<comment type="caution">
    <text evidence="4">The sequence shown here is derived from an EMBL/GenBank/DDBJ whole genome shotgun (WGS) entry which is preliminary data.</text>
</comment>
<dbReference type="GO" id="GO:0046961">
    <property type="term" value="F:proton-transporting ATPase activity, rotational mechanism"/>
    <property type="evidence" value="ECO:0007669"/>
    <property type="project" value="InterPro"/>
</dbReference>
<evidence type="ECO:0000256" key="2">
    <source>
        <dbReference type="ARBA" id="ARBA00022448"/>
    </source>
</evidence>
<dbReference type="Pfam" id="PF01990">
    <property type="entry name" value="ATP-synt_F"/>
    <property type="match status" value="1"/>
</dbReference>
<dbReference type="Gene3D" id="3.40.50.10580">
    <property type="entry name" value="ATPase, V1 complex, subunit F"/>
    <property type="match status" value="1"/>
</dbReference>
<dbReference type="InterPro" id="IPR008218">
    <property type="entry name" value="ATPase_V1-cplx_f_g_su"/>
</dbReference>
<proteinExistence type="inferred from homology"/>